<dbReference type="OrthoDB" id="369870at2"/>
<evidence type="ECO:0000256" key="5">
    <source>
        <dbReference type="ARBA" id="ARBA00022692"/>
    </source>
</evidence>
<name>A0A553K293_9ACTN</name>
<comment type="caution">
    <text evidence="10">The sequence shown here is derived from an EMBL/GenBank/DDBJ whole genome shotgun (WGS) entry which is preliminary data.</text>
</comment>
<reference evidence="10 11" key="1">
    <citation type="submission" date="2019-07" db="EMBL/GenBank/DDBJ databases">
        <authorList>
            <person name="Zhou L.-Y."/>
        </authorList>
    </citation>
    <scope>NUCLEOTIDE SEQUENCE [LARGE SCALE GENOMIC DNA]</scope>
    <source>
        <strain evidence="10 11">YIM 101269</strain>
    </source>
</reference>
<comment type="similarity">
    <text evidence="2">Belongs to the EamA transporter family.</text>
</comment>
<evidence type="ECO:0000256" key="3">
    <source>
        <dbReference type="ARBA" id="ARBA00022448"/>
    </source>
</evidence>
<dbReference type="InterPro" id="IPR037185">
    <property type="entry name" value="EmrE-like"/>
</dbReference>
<keyword evidence="3" id="KW-0813">Transport</keyword>
<dbReference type="PANTHER" id="PTHR22911">
    <property type="entry name" value="ACYL-MALONYL CONDENSING ENZYME-RELATED"/>
    <property type="match status" value="1"/>
</dbReference>
<feature type="transmembrane region" description="Helical" evidence="8">
    <location>
        <begin position="5"/>
        <end position="22"/>
    </location>
</feature>
<evidence type="ECO:0000256" key="6">
    <source>
        <dbReference type="ARBA" id="ARBA00022989"/>
    </source>
</evidence>
<keyword evidence="11" id="KW-1185">Reference proteome</keyword>
<protein>
    <submittedName>
        <fullName evidence="10">EamA family transporter RarD</fullName>
    </submittedName>
</protein>
<evidence type="ECO:0000313" key="10">
    <source>
        <dbReference type="EMBL" id="TRY18823.1"/>
    </source>
</evidence>
<feature type="transmembrane region" description="Helical" evidence="8">
    <location>
        <begin position="174"/>
        <end position="196"/>
    </location>
</feature>
<evidence type="ECO:0000256" key="7">
    <source>
        <dbReference type="ARBA" id="ARBA00023136"/>
    </source>
</evidence>
<evidence type="ECO:0000256" key="8">
    <source>
        <dbReference type="SAM" id="Phobius"/>
    </source>
</evidence>
<feature type="transmembrane region" description="Helical" evidence="8">
    <location>
        <begin position="263"/>
        <end position="284"/>
    </location>
</feature>
<feature type="domain" description="EamA" evidence="9">
    <location>
        <begin position="148"/>
        <end position="279"/>
    </location>
</feature>
<dbReference type="InterPro" id="IPR000620">
    <property type="entry name" value="EamA_dom"/>
</dbReference>
<dbReference type="GO" id="GO:0005886">
    <property type="term" value="C:plasma membrane"/>
    <property type="evidence" value="ECO:0007669"/>
    <property type="project" value="UniProtKB-SubCell"/>
</dbReference>
<keyword evidence="6 8" id="KW-1133">Transmembrane helix</keyword>
<keyword evidence="4" id="KW-1003">Cell membrane</keyword>
<gene>
    <name evidence="10" type="primary">rarD</name>
    <name evidence="10" type="ORF">FOJ82_06845</name>
</gene>
<evidence type="ECO:0000313" key="11">
    <source>
        <dbReference type="Proteomes" id="UP000317638"/>
    </source>
</evidence>
<dbReference type="AlphaFoldDB" id="A0A553K293"/>
<sequence>MDKGLLYGGGAYLLWALFPLYFKLLEDSPALEIIGYRVVCSLLFCVLLLAVGRQWRAVRAVLSNRRATWTLALAGVLVTANWTFYVVGVNSGRTLDAALGYFINPLVAAVLGVAVLGERLSRVQWVAFAVGTLACAVLIVGYGQVPWIAFGVAGTFGVYGLIKKQVGAKVPALVGLGVETAAVTPVMMAYLVWLGLAGGSTADPGTAYGWLMYLAGPITAVPLLLFAAGARRLRLVTLGMIQYIAPIGQFVLGWLVFDEPMPAQRWVGFVLVWTAVAMFVASAVSRVGRRGRQPA</sequence>
<feature type="transmembrane region" description="Helical" evidence="8">
    <location>
        <begin position="145"/>
        <end position="162"/>
    </location>
</feature>
<dbReference type="Proteomes" id="UP000317638">
    <property type="component" value="Unassembled WGS sequence"/>
</dbReference>
<feature type="transmembrane region" description="Helical" evidence="8">
    <location>
        <begin position="235"/>
        <end position="257"/>
    </location>
</feature>
<keyword evidence="5 8" id="KW-0812">Transmembrane</keyword>
<dbReference type="NCBIfam" id="TIGR00688">
    <property type="entry name" value="rarD"/>
    <property type="match status" value="1"/>
</dbReference>
<feature type="transmembrane region" description="Helical" evidence="8">
    <location>
        <begin position="98"/>
        <end position="116"/>
    </location>
</feature>
<proteinExistence type="inferred from homology"/>
<comment type="subcellular location">
    <subcellularLocation>
        <location evidence="1">Cell membrane</location>
        <topology evidence="1">Multi-pass membrane protein</topology>
    </subcellularLocation>
</comment>
<feature type="transmembrane region" description="Helical" evidence="8">
    <location>
        <begin position="34"/>
        <end position="55"/>
    </location>
</feature>
<feature type="transmembrane region" description="Helical" evidence="8">
    <location>
        <begin position="67"/>
        <end position="86"/>
    </location>
</feature>
<dbReference type="EMBL" id="VKKG01000002">
    <property type="protein sequence ID" value="TRY18823.1"/>
    <property type="molecule type" value="Genomic_DNA"/>
</dbReference>
<evidence type="ECO:0000256" key="4">
    <source>
        <dbReference type="ARBA" id="ARBA00022475"/>
    </source>
</evidence>
<evidence type="ECO:0000256" key="2">
    <source>
        <dbReference type="ARBA" id="ARBA00007362"/>
    </source>
</evidence>
<dbReference type="RefSeq" id="WP_143937715.1">
    <property type="nucleotide sequence ID" value="NZ_VKKG01000002.1"/>
</dbReference>
<dbReference type="PANTHER" id="PTHR22911:SF137">
    <property type="entry name" value="SOLUTE CARRIER FAMILY 35 MEMBER G2-RELATED"/>
    <property type="match status" value="1"/>
</dbReference>
<dbReference type="SUPFAM" id="SSF103481">
    <property type="entry name" value="Multidrug resistance efflux transporter EmrE"/>
    <property type="match status" value="2"/>
</dbReference>
<organism evidence="10 11">
    <name type="scientific">Tessaracoccus rhinocerotis</name>
    <dbReference type="NCBI Taxonomy" id="1689449"/>
    <lineage>
        <taxon>Bacteria</taxon>
        <taxon>Bacillati</taxon>
        <taxon>Actinomycetota</taxon>
        <taxon>Actinomycetes</taxon>
        <taxon>Propionibacteriales</taxon>
        <taxon>Propionibacteriaceae</taxon>
        <taxon>Tessaracoccus</taxon>
    </lineage>
</organism>
<evidence type="ECO:0000256" key="1">
    <source>
        <dbReference type="ARBA" id="ARBA00004651"/>
    </source>
</evidence>
<feature type="domain" description="EamA" evidence="9">
    <location>
        <begin position="3"/>
        <end position="139"/>
    </location>
</feature>
<keyword evidence="7 8" id="KW-0472">Membrane</keyword>
<feature type="transmembrane region" description="Helical" evidence="8">
    <location>
        <begin position="123"/>
        <end position="139"/>
    </location>
</feature>
<dbReference type="Pfam" id="PF00892">
    <property type="entry name" value="EamA"/>
    <property type="match status" value="2"/>
</dbReference>
<dbReference type="InterPro" id="IPR004626">
    <property type="entry name" value="RarD"/>
</dbReference>
<evidence type="ECO:0000259" key="9">
    <source>
        <dbReference type="Pfam" id="PF00892"/>
    </source>
</evidence>
<accession>A0A553K293</accession>
<feature type="transmembrane region" description="Helical" evidence="8">
    <location>
        <begin position="208"/>
        <end position="228"/>
    </location>
</feature>